<dbReference type="RefSeq" id="WP_221047561.1">
    <property type="nucleotide sequence ID" value="NZ_AP019782.1"/>
</dbReference>
<dbReference type="SMART" id="SM00363">
    <property type="entry name" value="S4"/>
    <property type="match status" value="1"/>
</dbReference>
<dbReference type="GO" id="GO:0003723">
    <property type="term" value="F:RNA binding"/>
    <property type="evidence" value="ECO:0007669"/>
    <property type="project" value="UniProtKB-KW"/>
</dbReference>
<evidence type="ECO:0000256" key="8">
    <source>
        <dbReference type="PROSITE-ProRule" id="PRU00182"/>
    </source>
</evidence>
<evidence type="ECO:0000256" key="5">
    <source>
        <dbReference type="ARBA" id="ARBA00022884"/>
    </source>
</evidence>
<dbReference type="PROSITE" id="PS01129">
    <property type="entry name" value="PSI_RLU"/>
    <property type="match status" value="1"/>
</dbReference>
<sequence>MSSESADTPRVQIIQIPAEFAGQRVDNFLFTRLKGVPKSRVYRMLRSGEVRINGGRVRAESRLQDGDMLRVPPVRVAERAEVALPTALLQQRLDDRIVFEDDAMLVLNKPSGMPVHGGSGVSFGVIEALRHLRPEARFLELVHRLDRDTSGLLLVAKKRSALRVLHELFRDDRVEKRYLALLAGAWGQKKLLVDAPLEKNVAQGGERMVRVSRQGKPAQTYFHRQELFADATLVEAKPVTGRTHQIRVHAAHLGHPIIGDERYGQEETNKAFRRRGLKRLFLHAAKLVIAHPVSGVELRLHAPLEPELDAFLQQLRR</sequence>
<dbReference type="PROSITE" id="PS50889">
    <property type="entry name" value="S4"/>
    <property type="match status" value="1"/>
</dbReference>
<dbReference type="PANTHER" id="PTHR21600:SF92">
    <property type="entry name" value="RIBOSOMAL LARGE SUBUNIT PSEUDOURIDINE SYNTHASE C"/>
    <property type="match status" value="1"/>
</dbReference>
<dbReference type="Pfam" id="PF01479">
    <property type="entry name" value="S4"/>
    <property type="match status" value="1"/>
</dbReference>
<gene>
    <name evidence="11" type="ORF">MoryE10_30510</name>
</gene>
<dbReference type="Pfam" id="PF00849">
    <property type="entry name" value="PseudoU_synth_2"/>
    <property type="match status" value="1"/>
</dbReference>
<dbReference type="InterPro" id="IPR050188">
    <property type="entry name" value="RluA_PseudoU_synthase"/>
</dbReference>
<feature type="domain" description="RNA-binding S4" evidence="10">
    <location>
        <begin position="23"/>
        <end position="85"/>
    </location>
</feature>
<keyword evidence="4" id="KW-0698">rRNA processing</keyword>
<protein>
    <recommendedName>
        <fullName evidence="9">Pseudouridine synthase</fullName>
        <ecNumber evidence="9">5.4.99.-</ecNumber>
    </recommendedName>
</protein>
<evidence type="ECO:0000256" key="7">
    <source>
        <dbReference type="PIRSR" id="PIRSR606225-1"/>
    </source>
</evidence>
<dbReference type="CDD" id="cd02869">
    <property type="entry name" value="PseudoU_synth_RluA_like"/>
    <property type="match status" value="1"/>
</dbReference>
<dbReference type="KEGG" id="moz:MoryE10_30510"/>
<reference evidence="11" key="1">
    <citation type="submission" date="2019-06" db="EMBL/GenBank/DDBJ databases">
        <title>Complete genome sequence of Methylogaea oryzae strain JCM16910.</title>
        <authorList>
            <person name="Asakawa S."/>
        </authorList>
    </citation>
    <scope>NUCLEOTIDE SEQUENCE</scope>
    <source>
        <strain evidence="11">E10</strain>
    </source>
</reference>
<dbReference type="EMBL" id="AP019782">
    <property type="protein sequence ID" value="BBL72445.1"/>
    <property type="molecule type" value="Genomic_DNA"/>
</dbReference>
<comment type="function">
    <text evidence="2">Responsible for synthesis of pseudouridine from uracil at positions 955, 2504 and 2580 in 23S ribosomal RNA.</text>
</comment>
<evidence type="ECO:0000259" key="10">
    <source>
        <dbReference type="SMART" id="SM00363"/>
    </source>
</evidence>
<keyword evidence="12" id="KW-1185">Reference proteome</keyword>
<organism evidence="11 12">
    <name type="scientific">Methylogaea oryzae</name>
    <dbReference type="NCBI Taxonomy" id="1295382"/>
    <lineage>
        <taxon>Bacteria</taxon>
        <taxon>Pseudomonadati</taxon>
        <taxon>Pseudomonadota</taxon>
        <taxon>Gammaproteobacteria</taxon>
        <taxon>Methylococcales</taxon>
        <taxon>Methylococcaceae</taxon>
        <taxon>Methylogaea</taxon>
    </lineage>
</organism>
<dbReference type="PANTHER" id="PTHR21600">
    <property type="entry name" value="MITOCHONDRIAL RNA PSEUDOURIDINE SYNTHASE"/>
    <property type="match status" value="1"/>
</dbReference>
<dbReference type="GO" id="GO:0000455">
    <property type="term" value="P:enzyme-directed rRNA pseudouridine synthesis"/>
    <property type="evidence" value="ECO:0007669"/>
    <property type="project" value="TreeGrafter"/>
</dbReference>
<keyword evidence="6 9" id="KW-0413">Isomerase</keyword>
<dbReference type="EC" id="5.4.99.-" evidence="9"/>
<comment type="catalytic activity">
    <reaction evidence="1">
        <text>uridine(955/2504/2580) in 23S rRNA = pseudouridine(955/2504/2580) in 23S rRNA</text>
        <dbReference type="Rhea" id="RHEA:42528"/>
        <dbReference type="Rhea" id="RHEA-COMP:10099"/>
        <dbReference type="Rhea" id="RHEA-COMP:10100"/>
        <dbReference type="ChEBI" id="CHEBI:65314"/>
        <dbReference type="ChEBI" id="CHEBI:65315"/>
        <dbReference type="EC" id="5.4.99.24"/>
    </reaction>
</comment>
<dbReference type="AlphaFoldDB" id="A0A8D4VUD1"/>
<evidence type="ECO:0000256" key="6">
    <source>
        <dbReference type="ARBA" id="ARBA00023235"/>
    </source>
</evidence>
<dbReference type="InterPro" id="IPR006224">
    <property type="entry name" value="PsdUridine_synth_RluA-like_CS"/>
</dbReference>
<dbReference type="NCBIfam" id="TIGR00005">
    <property type="entry name" value="rluA_subfam"/>
    <property type="match status" value="1"/>
</dbReference>
<evidence type="ECO:0000256" key="3">
    <source>
        <dbReference type="ARBA" id="ARBA00010876"/>
    </source>
</evidence>
<dbReference type="InterPro" id="IPR006225">
    <property type="entry name" value="PsdUridine_synth_RluC/D"/>
</dbReference>
<keyword evidence="5 8" id="KW-0694">RNA-binding</keyword>
<comment type="catalytic activity">
    <reaction evidence="9">
        <text>a uridine in RNA = a pseudouridine in RNA</text>
        <dbReference type="Rhea" id="RHEA:48348"/>
        <dbReference type="Rhea" id="RHEA-COMP:12068"/>
        <dbReference type="Rhea" id="RHEA-COMP:12069"/>
        <dbReference type="ChEBI" id="CHEBI:65314"/>
        <dbReference type="ChEBI" id="CHEBI:65315"/>
    </reaction>
</comment>
<dbReference type="CDD" id="cd00165">
    <property type="entry name" value="S4"/>
    <property type="match status" value="1"/>
</dbReference>
<evidence type="ECO:0000313" key="11">
    <source>
        <dbReference type="EMBL" id="BBL72445.1"/>
    </source>
</evidence>
<dbReference type="InterPro" id="IPR002942">
    <property type="entry name" value="S4_RNA-bd"/>
</dbReference>
<comment type="similarity">
    <text evidence="3 9">Belongs to the pseudouridine synthase RluA family.</text>
</comment>
<name>A0A8D4VUD1_9GAMM</name>
<evidence type="ECO:0000256" key="1">
    <source>
        <dbReference type="ARBA" id="ARBA00000381"/>
    </source>
</evidence>
<dbReference type="GO" id="GO:0160141">
    <property type="term" value="F:23S rRNA pseudouridine(955/2504/2580) synthase activity"/>
    <property type="evidence" value="ECO:0007669"/>
    <property type="project" value="UniProtKB-EC"/>
</dbReference>
<evidence type="ECO:0000313" key="12">
    <source>
        <dbReference type="Proteomes" id="UP000824988"/>
    </source>
</evidence>
<evidence type="ECO:0000256" key="9">
    <source>
        <dbReference type="RuleBase" id="RU362028"/>
    </source>
</evidence>
<dbReference type="Proteomes" id="UP000824988">
    <property type="component" value="Chromosome"/>
</dbReference>
<evidence type="ECO:0000256" key="4">
    <source>
        <dbReference type="ARBA" id="ARBA00022552"/>
    </source>
</evidence>
<dbReference type="NCBIfam" id="NF008249">
    <property type="entry name" value="PRK11025.1"/>
    <property type="match status" value="1"/>
</dbReference>
<evidence type="ECO:0000256" key="2">
    <source>
        <dbReference type="ARBA" id="ARBA00002876"/>
    </source>
</evidence>
<feature type="active site" evidence="7">
    <location>
        <position position="146"/>
    </location>
</feature>
<accession>A0A8D4VUD1</accession>
<dbReference type="InterPro" id="IPR006145">
    <property type="entry name" value="PsdUridine_synth_RsuA/RluA"/>
</dbReference>
<proteinExistence type="inferred from homology"/>